<comment type="caution">
    <text evidence="5">The sequence shown here is derived from an EMBL/GenBank/DDBJ whole genome shotgun (WGS) entry which is preliminary data.</text>
</comment>
<dbReference type="PANTHER" id="PTHR18964">
    <property type="entry name" value="ROK (REPRESSOR, ORF, KINASE) FAMILY"/>
    <property type="match status" value="1"/>
</dbReference>
<dbReference type="InterPro" id="IPR036388">
    <property type="entry name" value="WH-like_DNA-bd_sf"/>
</dbReference>
<organism evidence="5 6">
    <name type="scientific">Sporosarcina soli</name>
    <dbReference type="NCBI Taxonomy" id="334736"/>
    <lineage>
        <taxon>Bacteria</taxon>
        <taxon>Bacillati</taxon>
        <taxon>Bacillota</taxon>
        <taxon>Bacilli</taxon>
        <taxon>Bacillales</taxon>
        <taxon>Caryophanaceae</taxon>
        <taxon>Sporosarcina</taxon>
    </lineage>
</organism>
<name>A0ABW0TJG2_9BACL</name>
<evidence type="ECO:0000313" key="6">
    <source>
        <dbReference type="Proteomes" id="UP001596109"/>
    </source>
</evidence>
<evidence type="ECO:0000259" key="4">
    <source>
        <dbReference type="Pfam" id="PF09339"/>
    </source>
</evidence>
<comment type="function">
    <text evidence="1">Transcriptional repressor of xylose-utilizing enzymes.</text>
</comment>
<keyword evidence="3" id="KW-0859">Xylose metabolism</keyword>
<dbReference type="InterPro" id="IPR036390">
    <property type="entry name" value="WH_DNA-bd_sf"/>
</dbReference>
<reference evidence="6" key="1">
    <citation type="journal article" date="2019" name="Int. J. Syst. Evol. Microbiol.">
        <title>The Global Catalogue of Microorganisms (GCM) 10K type strain sequencing project: providing services to taxonomists for standard genome sequencing and annotation.</title>
        <authorList>
            <consortium name="The Broad Institute Genomics Platform"/>
            <consortium name="The Broad Institute Genome Sequencing Center for Infectious Disease"/>
            <person name="Wu L."/>
            <person name="Ma J."/>
        </authorList>
    </citation>
    <scope>NUCLEOTIDE SEQUENCE [LARGE SCALE GENOMIC DNA]</scope>
    <source>
        <strain evidence="6">CGMCC 4.1434</strain>
    </source>
</reference>
<evidence type="ECO:0000256" key="1">
    <source>
        <dbReference type="ARBA" id="ARBA00002486"/>
    </source>
</evidence>
<dbReference type="EMBL" id="JBHSNO010000005">
    <property type="protein sequence ID" value="MFC5588906.1"/>
    <property type="molecule type" value="Genomic_DNA"/>
</dbReference>
<accession>A0ABW0TJG2</accession>
<gene>
    <name evidence="5" type="ORF">ACFPRA_08405</name>
</gene>
<dbReference type="Gene3D" id="1.10.10.10">
    <property type="entry name" value="Winged helix-like DNA-binding domain superfamily/Winged helix DNA-binding domain"/>
    <property type="match status" value="1"/>
</dbReference>
<dbReference type="InterPro" id="IPR005471">
    <property type="entry name" value="Tscrpt_reg_IclR_N"/>
</dbReference>
<dbReference type="CDD" id="cd24076">
    <property type="entry name" value="ASKHA_ATPase_ROK_BsXylR-like"/>
    <property type="match status" value="1"/>
</dbReference>
<keyword evidence="6" id="KW-1185">Reference proteome</keyword>
<dbReference type="PANTHER" id="PTHR18964:SF149">
    <property type="entry name" value="BIFUNCTIONAL UDP-N-ACETYLGLUCOSAMINE 2-EPIMERASE_N-ACETYLMANNOSAMINE KINASE"/>
    <property type="match status" value="1"/>
</dbReference>
<sequence>MKQITWNQHVVKKMNKEIVLQSIIGLAPLSRAEIAQRSGLNKATVSSLVNELIEEELIYESGTGESSGGRRPVILLFNEQAGYSIGLDIGVNYMLGIVTDLVGNVIYEVNQIMDTALPFEEQMKLVVDTIKTLIRHTPNSRYGVVGIGIGVPGIVDNYGKVLLAPNLKWEDVDLLTMLEEEFDYPILVENEANAGAYGEMRFGAGLECNNLIYVSAGIGIGVGIILNGELYRGMNGYSGESGHMTIVKNGRKCNCGSNGCWEAYASEHALLRQAKGIPHLADASLELLISFAENNDKDARALLEEIGCNMSTGITNLIKTFNPQLVIIGNRLAKAESWIQNAIIKTAKQELMPFHQADMNIRFSKLSDYSAALGVSAFAIEEFLKIDQAPLANT</sequence>
<evidence type="ECO:0000256" key="3">
    <source>
        <dbReference type="ARBA" id="ARBA00022629"/>
    </source>
</evidence>
<comment type="similarity">
    <text evidence="2">Belongs to the ROK (NagC/XylR) family.</text>
</comment>
<evidence type="ECO:0000313" key="5">
    <source>
        <dbReference type="EMBL" id="MFC5588906.1"/>
    </source>
</evidence>
<evidence type="ECO:0000256" key="2">
    <source>
        <dbReference type="ARBA" id="ARBA00006479"/>
    </source>
</evidence>
<keyword evidence="3" id="KW-0119">Carbohydrate metabolism</keyword>
<dbReference type="SUPFAM" id="SSF53067">
    <property type="entry name" value="Actin-like ATPase domain"/>
    <property type="match status" value="1"/>
</dbReference>
<dbReference type="InterPro" id="IPR000600">
    <property type="entry name" value="ROK"/>
</dbReference>
<feature type="domain" description="HTH iclR-type" evidence="4">
    <location>
        <begin position="28"/>
        <end position="59"/>
    </location>
</feature>
<dbReference type="Gene3D" id="3.30.420.40">
    <property type="match status" value="2"/>
</dbReference>
<proteinExistence type="inferred from homology"/>
<dbReference type="Pfam" id="PF09339">
    <property type="entry name" value="HTH_IclR"/>
    <property type="match status" value="1"/>
</dbReference>
<dbReference type="SUPFAM" id="SSF46785">
    <property type="entry name" value="Winged helix' DNA-binding domain"/>
    <property type="match status" value="1"/>
</dbReference>
<dbReference type="InterPro" id="IPR043129">
    <property type="entry name" value="ATPase_NBD"/>
</dbReference>
<dbReference type="Proteomes" id="UP001596109">
    <property type="component" value="Unassembled WGS sequence"/>
</dbReference>
<dbReference type="RefSeq" id="WP_381432632.1">
    <property type="nucleotide sequence ID" value="NZ_JBHSNO010000005.1"/>
</dbReference>
<dbReference type="Pfam" id="PF00480">
    <property type="entry name" value="ROK"/>
    <property type="match status" value="1"/>
</dbReference>
<protein>
    <submittedName>
        <fullName evidence="5">ROK family protein</fullName>
    </submittedName>
</protein>